<dbReference type="EMBL" id="NBII01000013">
    <property type="protein sequence ID" value="TQF64850.1"/>
    <property type="molecule type" value="Genomic_DNA"/>
</dbReference>
<proteinExistence type="predicted"/>
<name>A0A541AXR2_9AGAM</name>
<evidence type="ECO:0000313" key="1">
    <source>
        <dbReference type="EMBL" id="TQF64850.1"/>
    </source>
</evidence>
<sequence length="240" mass="28382">MKLKSICNIKSLRKNLYMFLKRNKINSKYLYIRLQAKLDEKMYRSFGDGYVIELGNKQDLKMYFKHLETKLAFMYDEYQVQNIEEVRILYGESTVAKYNDFLSRNKAHVELDKQKEVIKSLKLPKNINYSKWGLENTLTLIVSYISSVKFNSSISNIVIEESSNKNRVIVQMKDKHIYILEDIHKDNKLIKRTLIYDNNEHVDNSQIISQNPNDNLDNKIITLTPNDDLDNEKLDNKDNI</sequence>
<keyword evidence="1" id="KW-0496">Mitochondrion</keyword>
<evidence type="ECO:0000313" key="2">
    <source>
        <dbReference type="Proteomes" id="UP000217199"/>
    </source>
</evidence>
<accession>A0A541AXR2</accession>
<organism evidence="1 2">
    <name type="scientific">Pyrrhoderma noxium</name>
    <dbReference type="NCBI Taxonomy" id="2282107"/>
    <lineage>
        <taxon>Eukaryota</taxon>
        <taxon>Fungi</taxon>
        <taxon>Dikarya</taxon>
        <taxon>Basidiomycota</taxon>
        <taxon>Agaricomycotina</taxon>
        <taxon>Agaricomycetes</taxon>
        <taxon>Hymenochaetales</taxon>
        <taxon>Hymenochaetaceae</taxon>
        <taxon>Pyrrhoderma</taxon>
    </lineage>
</organism>
<protein>
    <submittedName>
        <fullName evidence="1">Uncharacterized protein</fullName>
    </submittedName>
</protein>
<dbReference type="AlphaFoldDB" id="A0A541AXR2"/>
<geneLocation type="mitochondrion" evidence="1"/>
<dbReference type="Proteomes" id="UP000217199">
    <property type="component" value="Unassembled WGS sequence"/>
</dbReference>
<dbReference type="InParanoid" id="A0A541AXR2"/>
<comment type="caution">
    <text evidence="1">The sequence shown here is derived from an EMBL/GenBank/DDBJ whole genome shotgun (WGS) entry which is preliminary data.</text>
</comment>
<keyword evidence="2" id="KW-1185">Reference proteome</keyword>
<reference evidence="1 2" key="1">
    <citation type="journal article" date="2017" name="Mol. Ecol.">
        <title>Comparative and population genomic landscape of Phellinus noxius: A hypervariable fungus causing root rot in trees.</title>
        <authorList>
            <person name="Chung C.L."/>
            <person name="Lee T.J."/>
            <person name="Akiba M."/>
            <person name="Lee H.H."/>
            <person name="Kuo T.H."/>
            <person name="Liu D."/>
            <person name="Ke H.M."/>
            <person name="Yokoi T."/>
            <person name="Roa M.B."/>
            <person name="Lu M.J."/>
            <person name="Chang Y.Y."/>
            <person name="Ann P.J."/>
            <person name="Tsai J.N."/>
            <person name="Chen C.Y."/>
            <person name="Tzean S.S."/>
            <person name="Ota Y."/>
            <person name="Hattori T."/>
            <person name="Sahashi N."/>
            <person name="Liou R.F."/>
            <person name="Kikuchi T."/>
            <person name="Tsai I.J."/>
        </authorList>
    </citation>
    <scope>NUCLEOTIDE SEQUENCE [LARGE SCALE GENOMIC DNA]</scope>
    <source>
        <strain evidence="1 2">FFPRI411160</strain>
    </source>
</reference>
<gene>
    <name evidence="1" type="ORF">PNOK_m000119</name>
</gene>